<dbReference type="AlphaFoldDB" id="A0A3R6H1E7"/>
<feature type="transmembrane region" description="Helical" evidence="2">
    <location>
        <begin position="16"/>
        <end position="38"/>
    </location>
</feature>
<dbReference type="Proteomes" id="UP000284051">
    <property type="component" value="Unassembled WGS sequence"/>
</dbReference>
<dbReference type="Proteomes" id="UP000283586">
    <property type="component" value="Unassembled WGS sequence"/>
</dbReference>
<name>A0A3R6H1E7_9FIRM</name>
<sequence>MYRKSCNIYVKMLQDFLHFVAVCVSAIAKGFGCVIIGLSEKTKQMHPAFPGKENRRDDVEQNKNK</sequence>
<evidence type="ECO:0000313" key="7">
    <source>
        <dbReference type="Proteomes" id="UP000283513"/>
    </source>
</evidence>
<dbReference type="EMBL" id="QRID01000006">
    <property type="protein sequence ID" value="RHG28985.1"/>
    <property type="molecule type" value="Genomic_DNA"/>
</dbReference>
<evidence type="ECO:0000313" key="5">
    <source>
        <dbReference type="EMBL" id="RHG28985.1"/>
    </source>
</evidence>
<protein>
    <submittedName>
        <fullName evidence="6">Uncharacterized protein</fullName>
    </submittedName>
</protein>
<dbReference type="EMBL" id="QSFP01000009">
    <property type="protein sequence ID" value="RHA67148.1"/>
    <property type="molecule type" value="Genomic_DNA"/>
</dbReference>
<evidence type="ECO:0000313" key="4">
    <source>
        <dbReference type="EMBL" id="RHC19770.1"/>
    </source>
</evidence>
<accession>A0A3R6H1E7</accession>
<evidence type="ECO:0000313" key="10">
    <source>
        <dbReference type="Proteomes" id="UP000284465"/>
    </source>
</evidence>
<feature type="compositionally biased region" description="Basic and acidic residues" evidence="1">
    <location>
        <begin position="52"/>
        <end position="65"/>
    </location>
</feature>
<keyword evidence="2" id="KW-0812">Transmembrane</keyword>
<evidence type="ECO:0000313" key="6">
    <source>
        <dbReference type="EMBL" id="RHN08137.1"/>
    </source>
</evidence>
<evidence type="ECO:0000256" key="1">
    <source>
        <dbReference type="SAM" id="MobiDB-lite"/>
    </source>
</evidence>
<evidence type="ECO:0000313" key="9">
    <source>
        <dbReference type="Proteomes" id="UP000284051"/>
    </source>
</evidence>
<reference evidence="7 8" key="1">
    <citation type="submission" date="2018-08" db="EMBL/GenBank/DDBJ databases">
        <title>A genome reference for cultivated species of the human gut microbiota.</title>
        <authorList>
            <person name="Zou Y."/>
            <person name="Xue W."/>
            <person name="Luo G."/>
        </authorList>
    </citation>
    <scope>NUCLEOTIDE SEQUENCE [LARGE SCALE GENOMIC DNA]</scope>
    <source>
        <strain evidence="6 8">AF31-21AC</strain>
        <strain evidence="5 9">AM22-21LB</strain>
        <strain evidence="4 7">AM37-1AC</strain>
        <strain evidence="3 10">AM43-11</strain>
    </source>
</reference>
<evidence type="ECO:0000256" key="2">
    <source>
        <dbReference type="SAM" id="Phobius"/>
    </source>
</evidence>
<dbReference type="EMBL" id="QSHO01000002">
    <property type="protein sequence ID" value="RHC19770.1"/>
    <property type="molecule type" value="Genomic_DNA"/>
</dbReference>
<dbReference type="Proteomes" id="UP000284465">
    <property type="component" value="Unassembled WGS sequence"/>
</dbReference>
<evidence type="ECO:0000313" key="8">
    <source>
        <dbReference type="Proteomes" id="UP000283586"/>
    </source>
</evidence>
<dbReference type="Proteomes" id="UP000283513">
    <property type="component" value="Unassembled WGS sequence"/>
</dbReference>
<keyword evidence="2" id="KW-1133">Transmembrane helix</keyword>
<gene>
    <name evidence="5" type="ORF">DW264_07730</name>
    <name evidence="4" type="ORF">DW856_02540</name>
    <name evidence="3" type="ORF">DW927_09335</name>
    <name evidence="6" type="ORF">DWZ31_09700</name>
</gene>
<proteinExistence type="predicted"/>
<comment type="caution">
    <text evidence="6">The sequence shown here is derived from an EMBL/GenBank/DDBJ whole genome shotgun (WGS) entry which is preliminary data.</text>
</comment>
<organism evidence="6 8">
    <name type="scientific">Roseburia intestinalis</name>
    <dbReference type="NCBI Taxonomy" id="166486"/>
    <lineage>
        <taxon>Bacteria</taxon>
        <taxon>Bacillati</taxon>
        <taxon>Bacillota</taxon>
        <taxon>Clostridia</taxon>
        <taxon>Lachnospirales</taxon>
        <taxon>Lachnospiraceae</taxon>
        <taxon>Roseburia</taxon>
    </lineage>
</organism>
<evidence type="ECO:0000313" key="3">
    <source>
        <dbReference type="EMBL" id="RHA67148.1"/>
    </source>
</evidence>
<keyword evidence="2" id="KW-0472">Membrane</keyword>
<feature type="region of interest" description="Disordered" evidence="1">
    <location>
        <begin position="46"/>
        <end position="65"/>
    </location>
</feature>
<dbReference type="EMBL" id="QRQN01000010">
    <property type="protein sequence ID" value="RHN08137.1"/>
    <property type="molecule type" value="Genomic_DNA"/>
</dbReference>